<evidence type="ECO:0000313" key="4">
    <source>
        <dbReference type="Proteomes" id="UP000182409"/>
    </source>
</evidence>
<evidence type="ECO:0000256" key="1">
    <source>
        <dbReference type="SAM" id="Phobius"/>
    </source>
</evidence>
<evidence type="ECO:0000259" key="2">
    <source>
        <dbReference type="Pfam" id="PF04235"/>
    </source>
</evidence>
<feature type="transmembrane region" description="Helical" evidence="1">
    <location>
        <begin position="275"/>
        <end position="294"/>
    </location>
</feature>
<dbReference type="RefSeq" id="WP_074655660.1">
    <property type="nucleotide sequence ID" value="NZ_FNSD01000001.1"/>
</dbReference>
<feature type="transmembrane region" description="Helical" evidence="1">
    <location>
        <begin position="314"/>
        <end position="335"/>
    </location>
</feature>
<sequence>MGSTSVSFDEAALTAGTPEELAGPPEPVQFAPVARQERINSLDVLRGFALMGILIMNITDFAYSYTSYLIPLGTWLPTFTGPHAKVNTAVWMLRWILAEGKMRALFSMLFGAGAVLLTDRAERRGGGDRVADIFMRRNMWLVLIGFLHAFLIWNGDILFWYGITGLLFLYPMRKLPPKTLLKAAGWLLLVWILIAGVGRTMGAYSTEKAGREAVAAAHQGKTLTEKQRGAIVSKVEQDKRWRPLRIDVEKSIADHHGYLKAQGTDAKSSLQSEQAIYFGFLDVLIFMMVGMALYKNGFLTNQLPASVYVKTAVIGYLIAIPITTVGVIQAWRGGFEIVSSTAWLMGPYDLCRISGALANASVVLLILRAGALQWLTRRIAAVGQTALSNYLLTSITCQFLFLWGPTHWYQYLEYYKLYYVVASVWTLNLIWSPIWLRYFQFGPVEWLWRSLTYWHRQPMRIATAA</sequence>
<evidence type="ECO:0000313" key="3">
    <source>
        <dbReference type="EMBL" id="SEC65058.1"/>
    </source>
</evidence>
<feature type="domain" description="DUF418" evidence="2">
    <location>
        <begin position="293"/>
        <end position="454"/>
    </location>
</feature>
<dbReference type="PANTHER" id="PTHR30590:SF2">
    <property type="entry name" value="INNER MEMBRANE PROTEIN"/>
    <property type="match status" value="1"/>
</dbReference>
<feature type="transmembrane region" description="Helical" evidence="1">
    <location>
        <begin position="139"/>
        <end position="163"/>
    </location>
</feature>
<dbReference type="InterPro" id="IPR052529">
    <property type="entry name" value="Bact_Transport_Assoc"/>
</dbReference>
<dbReference type="EMBL" id="FNSD01000001">
    <property type="protein sequence ID" value="SEC65058.1"/>
    <property type="molecule type" value="Genomic_DNA"/>
</dbReference>
<feature type="transmembrane region" description="Helical" evidence="1">
    <location>
        <begin position="44"/>
        <end position="65"/>
    </location>
</feature>
<keyword evidence="1" id="KW-0812">Transmembrane</keyword>
<feature type="transmembrane region" description="Helical" evidence="1">
    <location>
        <begin position="102"/>
        <end position="118"/>
    </location>
</feature>
<proteinExistence type="predicted"/>
<dbReference type="AlphaFoldDB" id="A0A1H4U9C9"/>
<name>A0A1H4U9C9_9BACT</name>
<feature type="transmembrane region" description="Helical" evidence="1">
    <location>
        <begin position="356"/>
        <end position="375"/>
    </location>
</feature>
<keyword evidence="1" id="KW-0472">Membrane</keyword>
<dbReference type="Pfam" id="PF04235">
    <property type="entry name" value="DUF418"/>
    <property type="match status" value="1"/>
</dbReference>
<gene>
    <name evidence="3" type="ORF">SAMN05443244_3994</name>
</gene>
<keyword evidence="1" id="KW-1133">Transmembrane helix</keyword>
<accession>A0A1H4U9C9</accession>
<dbReference type="InterPro" id="IPR007349">
    <property type="entry name" value="DUF418"/>
</dbReference>
<reference evidence="3 4" key="1">
    <citation type="submission" date="2016-10" db="EMBL/GenBank/DDBJ databases">
        <authorList>
            <person name="de Groot N.N."/>
        </authorList>
    </citation>
    <scope>NUCLEOTIDE SEQUENCE [LARGE SCALE GENOMIC DNA]</scope>
    <source>
        <strain evidence="3 4">AB35.6</strain>
    </source>
</reference>
<feature type="transmembrane region" description="Helical" evidence="1">
    <location>
        <begin position="417"/>
        <end position="436"/>
    </location>
</feature>
<dbReference type="PANTHER" id="PTHR30590">
    <property type="entry name" value="INNER MEMBRANE PROTEIN"/>
    <property type="match status" value="1"/>
</dbReference>
<protein>
    <recommendedName>
        <fullName evidence="2">DUF418 domain-containing protein</fullName>
    </recommendedName>
</protein>
<feature type="transmembrane region" description="Helical" evidence="1">
    <location>
        <begin position="183"/>
        <end position="202"/>
    </location>
</feature>
<feature type="transmembrane region" description="Helical" evidence="1">
    <location>
        <begin position="387"/>
        <end position="405"/>
    </location>
</feature>
<dbReference type="OrthoDB" id="9807744at2"/>
<dbReference type="Proteomes" id="UP000182409">
    <property type="component" value="Unassembled WGS sequence"/>
</dbReference>
<organism evidence="3 4">
    <name type="scientific">Terriglobus roseus</name>
    <dbReference type="NCBI Taxonomy" id="392734"/>
    <lineage>
        <taxon>Bacteria</taxon>
        <taxon>Pseudomonadati</taxon>
        <taxon>Acidobacteriota</taxon>
        <taxon>Terriglobia</taxon>
        <taxon>Terriglobales</taxon>
        <taxon>Acidobacteriaceae</taxon>
        <taxon>Terriglobus</taxon>
    </lineage>
</organism>